<dbReference type="GeneID" id="25796305"/>
<evidence type="ECO:0000259" key="9">
    <source>
        <dbReference type="PROSITE" id="PS51212"/>
    </source>
</evidence>
<evidence type="ECO:0000256" key="4">
    <source>
        <dbReference type="ARBA" id="ARBA00022989"/>
    </source>
</evidence>
<evidence type="ECO:0000256" key="3">
    <source>
        <dbReference type="ARBA" id="ARBA00022729"/>
    </source>
</evidence>
<evidence type="ECO:0000256" key="2">
    <source>
        <dbReference type="ARBA" id="ARBA00022692"/>
    </source>
</evidence>
<feature type="region of interest" description="Disordered" evidence="7">
    <location>
        <begin position="566"/>
        <end position="601"/>
    </location>
</feature>
<evidence type="ECO:0000256" key="7">
    <source>
        <dbReference type="SAM" id="MobiDB-lite"/>
    </source>
</evidence>
<comment type="caution">
    <text evidence="10">The sequence shown here is derived from an EMBL/GenBank/DDBJ whole genome shotgun (WGS) entry which is preliminary data.</text>
</comment>
<dbReference type="Pfam" id="PF01822">
    <property type="entry name" value="WSC"/>
    <property type="match status" value="1"/>
</dbReference>
<feature type="transmembrane region" description="Helical" evidence="8">
    <location>
        <begin position="25"/>
        <end position="45"/>
    </location>
</feature>
<dbReference type="GO" id="GO:0005886">
    <property type="term" value="C:plasma membrane"/>
    <property type="evidence" value="ECO:0007669"/>
    <property type="project" value="TreeGrafter"/>
</dbReference>
<sequence>MASQPPESNGFNWPPNRLSVIRRRALVLASFCLLAFSTTVFVRIVTVETVKLEQQALMKRQFQLGGFLGGMFREAMGTNSFQTTSIAPMEQGSTATSWTSSYTMEASTVINHIPESSKTIMEMSGSSSYHGDPNKLLETIAAAVKQAIRESEQLPSTTPKNLQKSVLSDLIAAQSNAVPLSSDSLMSSRLGSMGNLPTPTVGILGGLSGGGLTLRIHNARAVTEESPPESSTGGPSFLNEVSKIVAEISDIDPIAAAKLTDTVLDALHVNPSTVASAIPKIANQTSLSATDLLPFIIPAVAKAMDQPLPPLPSVSTLDMVETLNKVLLQGTTVINDLSRALEDITDPSLLAVLNQLAMIVSAVASYLKEPLCAVDRVVDGTSFEAVIPCDSDEAESLTSAGQLTTLAAPVLPGSTPHPSTSGAITTLAPPSPYSSSNPVSQSKSAAENPTKTISPSPVDGENGGGPASNNGASAETTSAHPSCPTCPSCDQCAPKICSVQGPEGPSAHQPPDPSKGPCPGKGYKCDECLDGWFCPPQETPAQVVPCGVGWPCYHCSEGWFCAPNETPGPTPPPSSVLGPSSKDTGKPSPSSATPPTMLPNTDDLPADWSHLGCFQDAISRILLGAKPIDYLQGDMSTKECVDHCISGGYKFAGTENGRECWCGTSIRDDAVRLPESQCGKPCQNQPTEACGGSWAMDVFLCSDKSESLREPTGKSTGGFMFRLLSNFKSNKGGAHRQPF</sequence>
<dbReference type="VEuPathDB" id="FungiDB:TRIVIDRAFT_62056"/>
<protein>
    <recommendedName>
        <fullName evidence="9">WSC domain-containing protein</fullName>
    </recommendedName>
</protein>
<keyword evidence="11" id="KW-1185">Reference proteome</keyword>
<evidence type="ECO:0000256" key="6">
    <source>
        <dbReference type="ARBA" id="ARBA00023180"/>
    </source>
</evidence>
<dbReference type="Proteomes" id="UP000007115">
    <property type="component" value="Unassembled WGS sequence"/>
</dbReference>
<evidence type="ECO:0000256" key="8">
    <source>
        <dbReference type="SAM" id="Phobius"/>
    </source>
</evidence>
<organism evidence="10 11">
    <name type="scientific">Hypocrea virens (strain Gv29-8 / FGSC 10586)</name>
    <name type="common">Gliocladium virens</name>
    <name type="synonym">Trichoderma virens</name>
    <dbReference type="NCBI Taxonomy" id="413071"/>
    <lineage>
        <taxon>Eukaryota</taxon>
        <taxon>Fungi</taxon>
        <taxon>Dikarya</taxon>
        <taxon>Ascomycota</taxon>
        <taxon>Pezizomycotina</taxon>
        <taxon>Sordariomycetes</taxon>
        <taxon>Hypocreomycetidae</taxon>
        <taxon>Hypocreales</taxon>
        <taxon>Hypocreaceae</taxon>
        <taxon>Trichoderma</taxon>
    </lineage>
</organism>
<feature type="domain" description="WSC" evidence="9">
    <location>
        <begin position="607"/>
        <end position="702"/>
    </location>
</feature>
<reference evidence="10 11" key="1">
    <citation type="journal article" date="2011" name="Genome Biol.">
        <title>Comparative genome sequence analysis underscores mycoparasitism as the ancestral life style of Trichoderma.</title>
        <authorList>
            <person name="Kubicek C.P."/>
            <person name="Herrera-Estrella A."/>
            <person name="Seidl-Seiboth V."/>
            <person name="Martinez D.A."/>
            <person name="Druzhinina I.S."/>
            <person name="Thon M."/>
            <person name="Zeilinger S."/>
            <person name="Casas-Flores S."/>
            <person name="Horwitz B.A."/>
            <person name="Mukherjee P.K."/>
            <person name="Mukherjee M."/>
            <person name="Kredics L."/>
            <person name="Alcaraz L.D."/>
            <person name="Aerts A."/>
            <person name="Antal Z."/>
            <person name="Atanasova L."/>
            <person name="Cervantes-Badillo M.G."/>
            <person name="Challacombe J."/>
            <person name="Chertkov O."/>
            <person name="McCluskey K."/>
            <person name="Coulpier F."/>
            <person name="Deshpande N."/>
            <person name="von Doehren H."/>
            <person name="Ebbole D.J."/>
            <person name="Esquivel-Naranjo E.U."/>
            <person name="Fekete E."/>
            <person name="Flipphi M."/>
            <person name="Glaser F."/>
            <person name="Gomez-Rodriguez E.Y."/>
            <person name="Gruber S."/>
            <person name="Han C."/>
            <person name="Henrissat B."/>
            <person name="Hermosa R."/>
            <person name="Hernandez-Onate M."/>
            <person name="Karaffa L."/>
            <person name="Kosti I."/>
            <person name="Le Crom S."/>
            <person name="Lindquist E."/>
            <person name="Lucas S."/>
            <person name="Luebeck M."/>
            <person name="Luebeck P.S."/>
            <person name="Margeot A."/>
            <person name="Metz B."/>
            <person name="Misra M."/>
            <person name="Nevalainen H."/>
            <person name="Omann M."/>
            <person name="Packer N."/>
            <person name="Perrone G."/>
            <person name="Uresti-Rivera E.E."/>
            <person name="Salamov A."/>
            <person name="Schmoll M."/>
            <person name="Seiboth B."/>
            <person name="Shapiro H."/>
            <person name="Sukno S."/>
            <person name="Tamayo-Ramos J.A."/>
            <person name="Tisch D."/>
            <person name="Wiest A."/>
            <person name="Wilkinson H.H."/>
            <person name="Zhang M."/>
            <person name="Coutinho P.M."/>
            <person name="Kenerley C.M."/>
            <person name="Monte E."/>
            <person name="Baker S.E."/>
            <person name="Grigoriev I.V."/>
        </authorList>
    </citation>
    <scope>NUCLEOTIDE SEQUENCE [LARGE SCALE GENOMIC DNA]</scope>
    <source>
        <strain evidence="11">Gv29-8 / FGSC 10586</strain>
    </source>
</reference>
<dbReference type="PANTHER" id="PTHR24269:SF16">
    <property type="entry name" value="PROTEIN SLG1"/>
    <property type="match status" value="1"/>
</dbReference>
<dbReference type="STRING" id="413071.G9MIQ0"/>
<name>G9MIQ0_HYPVG</name>
<dbReference type="OrthoDB" id="2019572at2759"/>
<dbReference type="HOGENOM" id="CLU_370533_0_0_1"/>
<dbReference type="PANTHER" id="PTHR24269">
    <property type="entry name" value="KREMEN PROTEIN"/>
    <property type="match status" value="1"/>
</dbReference>
<keyword evidence="3" id="KW-0732">Signal</keyword>
<dbReference type="SMART" id="SM00321">
    <property type="entry name" value="WSC"/>
    <property type="match status" value="1"/>
</dbReference>
<keyword evidence="5 8" id="KW-0472">Membrane</keyword>
<evidence type="ECO:0000313" key="10">
    <source>
        <dbReference type="EMBL" id="EHK25367.1"/>
    </source>
</evidence>
<proteinExistence type="predicted"/>
<keyword evidence="2 8" id="KW-0812">Transmembrane</keyword>
<dbReference type="RefSeq" id="XP_013959576.1">
    <property type="nucleotide sequence ID" value="XM_014104101.1"/>
</dbReference>
<feature type="compositionally biased region" description="Polar residues" evidence="7">
    <location>
        <begin position="445"/>
        <end position="455"/>
    </location>
</feature>
<feature type="region of interest" description="Disordered" evidence="7">
    <location>
        <begin position="408"/>
        <end position="476"/>
    </location>
</feature>
<evidence type="ECO:0000313" key="11">
    <source>
        <dbReference type="Proteomes" id="UP000007115"/>
    </source>
</evidence>
<gene>
    <name evidence="10" type="ORF">TRIVIDRAFT_62056</name>
</gene>
<dbReference type="InParanoid" id="G9MIQ0"/>
<dbReference type="InterPro" id="IPR051836">
    <property type="entry name" value="Kremen_rcpt"/>
</dbReference>
<accession>G9MIQ0</accession>
<evidence type="ECO:0000256" key="1">
    <source>
        <dbReference type="ARBA" id="ARBA00004167"/>
    </source>
</evidence>
<comment type="subcellular location">
    <subcellularLocation>
        <location evidence="1">Membrane</location>
        <topology evidence="1">Single-pass membrane protein</topology>
    </subcellularLocation>
</comment>
<dbReference type="InterPro" id="IPR002889">
    <property type="entry name" value="WSC_carb-bd"/>
</dbReference>
<feature type="compositionally biased region" description="Low complexity" evidence="7">
    <location>
        <begin position="433"/>
        <end position="444"/>
    </location>
</feature>
<keyword evidence="4 8" id="KW-1133">Transmembrane helix</keyword>
<keyword evidence="6" id="KW-0325">Glycoprotein</keyword>
<evidence type="ECO:0000256" key="5">
    <source>
        <dbReference type="ARBA" id="ARBA00023136"/>
    </source>
</evidence>
<dbReference type="PROSITE" id="PS51212">
    <property type="entry name" value="WSC"/>
    <property type="match status" value="1"/>
</dbReference>
<dbReference type="AlphaFoldDB" id="G9MIQ0"/>
<dbReference type="eggNOG" id="KOG4157">
    <property type="taxonomic scope" value="Eukaryota"/>
</dbReference>
<dbReference type="OMA" id="QCAPKIC"/>
<dbReference type="EMBL" id="ABDF02000003">
    <property type="protein sequence ID" value="EHK25367.1"/>
    <property type="molecule type" value="Genomic_DNA"/>
</dbReference>